<sequence length="374" mass="41118">MRTATPTRGFLPETDPAPRLPDAFRAWDAMVAELPGLLAAGRARAVLEQLPQADIRELETPGERERALGTLSVFGHAAVHESWRQASASSVPAAIARPWVTLAHSMGRLPVLTYASHGQNNWKRLRPDGPVGLGNLAVLRNFFGGLDENWFVATHVEIEGQAAPLVLAVVAGQRAVETNDPGELLAALRTIADTLEQIHATLVRVRENCDPYIFFTRVQPFMQGMKNVVYEGAAEFGGVPQNFAGGSGAQSTLMPLLDAALGIRHAGDALITYLHELRRYMPAEHQDFLAQVEQGPSIRAYLVECGDRRLNEQYNRCIEGVGRFREEHLAISIEYIQKPARQQASMRGEQGTGGSPFVGYLEKHRKETFSNLLP</sequence>
<proteinExistence type="predicted"/>
<dbReference type="InterPro" id="IPR000898">
    <property type="entry name" value="Indolamine_dOase"/>
</dbReference>
<accession>A0ABY8B978</accession>
<dbReference type="Gene3D" id="1.20.58.480">
    <property type="match status" value="1"/>
</dbReference>
<keyword evidence="4" id="KW-1185">Reference proteome</keyword>
<name>A0ABY8B978_9BURK</name>
<reference evidence="3 4" key="1">
    <citation type="submission" date="2023-02" db="EMBL/GenBank/DDBJ databases">
        <title>Gemone sequence of Telluria chitinolytica ACM 3522T.</title>
        <authorList>
            <person name="Frediansyah A."/>
            <person name="Miess H."/>
            <person name="Gross H."/>
        </authorList>
    </citation>
    <scope>NUCLEOTIDE SEQUENCE [LARGE SCALE GENOMIC DNA]</scope>
    <source>
        <strain evidence="3 4">ACM 3522</strain>
    </source>
</reference>
<evidence type="ECO:0000256" key="1">
    <source>
        <dbReference type="ARBA" id="ARBA00022723"/>
    </source>
</evidence>
<evidence type="ECO:0008006" key="5">
    <source>
        <dbReference type="Google" id="ProtNLM"/>
    </source>
</evidence>
<keyword evidence="1" id="KW-0479">Metal-binding</keyword>
<evidence type="ECO:0000313" key="3">
    <source>
        <dbReference type="EMBL" id="WEF31551.1"/>
    </source>
</evidence>
<dbReference type="EMBL" id="CP119083">
    <property type="protein sequence ID" value="WEF31551.1"/>
    <property type="molecule type" value="Genomic_DNA"/>
</dbReference>
<organism evidence="3 4">
    <name type="scientific">Pseudoduganella chitinolytica</name>
    <dbReference type="NCBI Taxonomy" id="34070"/>
    <lineage>
        <taxon>Bacteria</taxon>
        <taxon>Pseudomonadati</taxon>
        <taxon>Pseudomonadota</taxon>
        <taxon>Betaproteobacteria</taxon>
        <taxon>Burkholderiales</taxon>
        <taxon>Oxalobacteraceae</taxon>
        <taxon>Telluria group</taxon>
        <taxon>Pseudoduganella</taxon>
    </lineage>
</organism>
<protein>
    <recommendedName>
        <fullName evidence="5">Indoleamine 2,3-dioxygenase</fullName>
    </recommendedName>
</protein>
<dbReference type="PANTHER" id="PTHR28657">
    <property type="entry name" value="INDOLEAMINE 2,3-DIOXYGENASE"/>
    <property type="match status" value="1"/>
</dbReference>
<keyword evidence="2" id="KW-0408">Iron</keyword>
<dbReference type="SUPFAM" id="SSF140959">
    <property type="entry name" value="Indolic compounds 2,3-dioxygenase-like"/>
    <property type="match status" value="1"/>
</dbReference>
<evidence type="ECO:0000313" key="4">
    <source>
        <dbReference type="Proteomes" id="UP001216510"/>
    </source>
</evidence>
<dbReference type="Pfam" id="PF01231">
    <property type="entry name" value="IDO"/>
    <property type="match status" value="1"/>
</dbReference>
<dbReference type="Proteomes" id="UP001216510">
    <property type="component" value="Chromosome"/>
</dbReference>
<dbReference type="PANTHER" id="PTHR28657:SF5">
    <property type="entry name" value="INDOLEAMINE 2,3-DIOXYGENASE"/>
    <property type="match status" value="1"/>
</dbReference>
<dbReference type="InterPro" id="IPR037217">
    <property type="entry name" value="Trp/Indoleamine_2_3_dOase-like"/>
</dbReference>
<dbReference type="RefSeq" id="WP_277414322.1">
    <property type="nucleotide sequence ID" value="NZ_CP119083.1"/>
</dbReference>
<evidence type="ECO:0000256" key="2">
    <source>
        <dbReference type="ARBA" id="ARBA00023004"/>
    </source>
</evidence>
<gene>
    <name evidence="3" type="ORF">PX653_19090</name>
</gene>